<organism evidence="5 6">
    <name type="scientific">Gordonia caeni</name>
    <dbReference type="NCBI Taxonomy" id="1007097"/>
    <lineage>
        <taxon>Bacteria</taxon>
        <taxon>Bacillati</taxon>
        <taxon>Actinomycetota</taxon>
        <taxon>Actinomycetes</taxon>
        <taxon>Mycobacteriales</taxon>
        <taxon>Gordoniaceae</taxon>
        <taxon>Gordonia</taxon>
    </lineage>
</organism>
<keyword evidence="6" id="KW-1185">Reference proteome</keyword>
<evidence type="ECO:0000256" key="3">
    <source>
        <dbReference type="ARBA" id="ARBA00022679"/>
    </source>
</evidence>
<keyword evidence="2 5" id="KW-0489">Methyltransferase</keyword>
<dbReference type="InterPro" id="IPR029063">
    <property type="entry name" value="SAM-dependent_MTases_sf"/>
</dbReference>
<dbReference type="SUPFAM" id="SSF53335">
    <property type="entry name" value="S-adenosyl-L-methionine-dependent methyltransferases"/>
    <property type="match status" value="1"/>
</dbReference>
<name>A0ABP7P657_9ACTN</name>
<dbReference type="PANTHER" id="PTHR44942:SF4">
    <property type="entry name" value="METHYLTRANSFERASE TYPE 11 DOMAIN-CONTAINING PROTEIN"/>
    <property type="match status" value="1"/>
</dbReference>
<protein>
    <submittedName>
        <fullName evidence="5">Class I SAM-dependent methyltransferase</fullName>
    </submittedName>
</protein>
<dbReference type="CDD" id="cd02440">
    <property type="entry name" value="AdoMet_MTases"/>
    <property type="match status" value="1"/>
</dbReference>
<dbReference type="RefSeq" id="WP_344783169.1">
    <property type="nucleotide sequence ID" value="NZ_BAAAZW010000005.1"/>
</dbReference>
<evidence type="ECO:0000256" key="1">
    <source>
        <dbReference type="ARBA" id="ARBA00008361"/>
    </source>
</evidence>
<gene>
    <name evidence="5" type="ORF">GCM10022231_19740</name>
</gene>
<comment type="caution">
    <text evidence="5">The sequence shown here is derived from an EMBL/GenBank/DDBJ whole genome shotgun (WGS) entry which is preliminary data.</text>
</comment>
<sequence length="249" mass="27462">MTNWFTSGGAGYAAHRPTYPAELARALAELAPARRLAVDVGCGSGQFTVLLAECFDEVIGLDPSDDQLAHAVARDGVEYRRARAEETGLADACADLITVAQAAHWLDLPPFYDEVRRIAADGAVLALITYGAADLPPDLQPRFDRLYRDELGPYWPPERRHIDAGYADLEFGFDRLPVAAPAIEREWTLGEFTAYLETWSAARRAAAAGDGHLIDRFAADIRDSWGPGRRRVRWPLTVVAGRVERSDLR</sequence>
<evidence type="ECO:0000313" key="5">
    <source>
        <dbReference type="EMBL" id="GAA3959951.1"/>
    </source>
</evidence>
<dbReference type="Gene3D" id="3.40.50.150">
    <property type="entry name" value="Vaccinia Virus protein VP39"/>
    <property type="match status" value="1"/>
</dbReference>
<comment type="similarity">
    <text evidence="1">Belongs to the methyltransferase superfamily.</text>
</comment>
<proteinExistence type="inferred from homology"/>
<keyword evidence="3" id="KW-0808">Transferase</keyword>
<reference evidence="6" key="1">
    <citation type="journal article" date="2019" name="Int. J. Syst. Evol. Microbiol.">
        <title>The Global Catalogue of Microorganisms (GCM) 10K type strain sequencing project: providing services to taxonomists for standard genome sequencing and annotation.</title>
        <authorList>
            <consortium name="The Broad Institute Genomics Platform"/>
            <consortium name="The Broad Institute Genome Sequencing Center for Infectious Disease"/>
            <person name="Wu L."/>
            <person name="Ma J."/>
        </authorList>
    </citation>
    <scope>NUCLEOTIDE SEQUENCE [LARGE SCALE GENOMIC DNA]</scope>
    <source>
        <strain evidence="6">JCM 16923</strain>
    </source>
</reference>
<evidence type="ECO:0000259" key="4">
    <source>
        <dbReference type="Pfam" id="PF08241"/>
    </source>
</evidence>
<evidence type="ECO:0000313" key="6">
    <source>
        <dbReference type="Proteomes" id="UP001418444"/>
    </source>
</evidence>
<dbReference type="EMBL" id="BAAAZW010000005">
    <property type="protein sequence ID" value="GAA3959951.1"/>
    <property type="molecule type" value="Genomic_DNA"/>
</dbReference>
<evidence type="ECO:0000256" key="2">
    <source>
        <dbReference type="ARBA" id="ARBA00022603"/>
    </source>
</evidence>
<dbReference type="InterPro" id="IPR051052">
    <property type="entry name" value="Diverse_substrate_MTase"/>
</dbReference>
<dbReference type="Proteomes" id="UP001418444">
    <property type="component" value="Unassembled WGS sequence"/>
</dbReference>
<dbReference type="PANTHER" id="PTHR44942">
    <property type="entry name" value="METHYLTRANSF_11 DOMAIN-CONTAINING PROTEIN"/>
    <property type="match status" value="1"/>
</dbReference>
<dbReference type="Pfam" id="PF08241">
    <property type="entry name" value="Methyltransf_11"/>
    <property type="match status" value="1"/>
</dbReference>
<dbReference type="GO" id="GO:0008168">
    <property type="term" value="F:methyltransferase activity"/>
    <property type="evidence" value="ECO:0007669"/>
    <property type="project" value="UniProtKB-KW"/>
</dbReference>
<accession>A0ABP7P657</accession>
<feature type="domain" description="Methyltransferase type 11" evidence="4">
    <location>
        <begin position="38"/>
        <end position="126"/>
    </location>
</feature>
<dbReference type="GO" id="GO:0032259">
    <property type="term" value="P:methylation"/>
    <property type="evidence" value="ECO:0007669"/>
    <property type="project" value="UniProtKB-KW"/>
</dbReference>
<dbReference type="InterPro" id="IPR013216">
    <property type="entry name" value="Methyltransf_11"/>
</dbReference>